<dbReference type="Proteomes" id="UP000504638">
    <property type="component" value="Unplaced"/>
</dbReference>
<dbReference type="Pfam" id="PF00141">
    <property type="entry name" value="peroxidase"/>
    <property type="match status" value="1"/>
</dbReference>
<evidence type="ECO:0000256" key="2">
    <source>
        <dbReference type="RuleBase" id="RU004241"/>
    </source>
</evidence>
<dbReference type="Pfam" id="PF01822">
    <property type="entry name" value="WSC"/>
    <property type="match status" value="2"/>
</dbReference>
<evidence type="ECO:0000313" key="7">
    <source>
        <dbReference type="RefSeq" id="XP_033529666.1"/>
    </source>
</evidence>
<evidence type="ECO:0000313" key="5">
    <source>
        <dbReference type="EMBL" id="KAF1808035.1"/>
    </source>
</evidence>
<organism evidence="5">
    <name type="scientific">Eremomyces bilateralis CBS 781.70</name>
    <dbReference type="NCBI Taxonomy" id="1392243"/>
    <lineage>
        <taxon>Eukaryota</taxon>
        <taxon>Fungi</taxon>
        <taxon>Dikarya</taxon>
        <taxon>Ascomycota</taxon>
        <taxon>Pezizomycotina</taxon>
        <taxon>Dothideomycetes</taxon>
        <taxon>Dothideomycetes incertae sedis</taxon>
        <taxon>Eremomycetales</taxon>
        <taxon>Eremomycetaceae</taxon>
        <taxon>Eremomyces</taxon>
    </lineage>
</organism>
<dbReference type="PRINTS" id="PR00458">
    <property type="entry name" value="PEROXIDASE"/>
</dbReference>
<dbReference type="SMART" id="SM00321">
    <property type="entry name" value="WSC"/>
    <property type="match status" value="2"/>
</dbReference>
<evidence type="ECO:0000256" key="1">
    <source>
        <dbReference type="ARBA" id="ARBA00022737"/>
    </source>
</evidence>
<evidence type="ECO:0000259" key="4">
    <source>
        <dbReference type="PROSITE" id="PS51212"/>
    </source>
</evidence>
<dbReference type="InterPro" id="IPR002889">
    <property type="entry name" value="WSC_carb-bd"/>
</dbReference>
<feature type="domain" description="WSC" evidence="4">
    <location>
        <begin position="528"/>
        <end position="619"/>
    </location>
</feature>
<reference evidence="7" key="3">
    <citation type="submission" date="2025-04" db="UniProtKB">
        <authorList>
            <consortium name="RefSeq"/>
        </authorList>
    </citation>
    <scope>IDENTIFICATION</scope>
    <source>
        <strain evidence="7">CBS 781.70</strain>
    </source>
</reference>
<reference evidence="7" key="2">
    <citation type="submission" date="2020-04" db="EMBL/GenBank/DDBJ databases">
        <authorList>
            <consortium name="NCBI Genome Project"/>
        </authorList>
    </citation>
    <scope>NUCLEOTIDE SEQUENCE</scope>
    <source>
        <strain evidence="7">CBS 781.70</strain>
    </source>
</reference>
<dbReference type="GeneID" id="54417436"/>
<dbReference type="PANTHER" id="PTHR45964:SF5">
    <property type="entry name" value="WSCD FAMILY MEMBER CG9164"/>
    <property type="match status" value="1"/>
</dbReference>
<dbReference type="RefSeq" id="XP_033529666.1">
    <property type="nucleotide sequence ID" value="XM_033676866.1"/>
</dbReference>
<dbReference type="InterPro" id="IPR051589">
    <property type="entry name" value="Sialate-O-sulfotransferase"/>
</dbReference>
<dbReference type="GO" id="GO:0006979">
    <property type="term" value="P:response to oxidative stress"/>
    <property type="evidence" value="ECO:0007669"/>
    <property type="project" value="InterPro"/>
</dbReference>
<accession>A0A6G1FQC9</accession>
<proteinExistence type="inferred from homology"/>
<dbReference type="AlphaFoldDB" id="A0A6G1FQC9"/>
<dbReference type="Gene3D" id="1.10.520.10">
    <property type="match status" value="1"/>
</dbReference>
<dbReference type="PROSITE" id="PS51212">
    <property type="entry name" value="WSC"/>
    <property type="match status" value="2"/>
</dbReference>
<dbReference type="InterPro" id="IPR002016">
    <property type="entry name" value="Haem_peroxidase"/>
</dbReference>
<feature type="non-terminal residue" evidence="5">
    <location>
        <position position="720"/>
    </location>
</feature>
<comment type="similarity">
    <text evidence="2">Belongs to the peroxidase family.</text>
</comment>
<dbReference type="GO" id="GO:0020037">
    <property type="term" value="F:heme binding"/>
    <property type="evidence" value="ECO:0007669"/>
    <property type="project" value="InterPro"/>
</dbReference>
<dbReference type="InterPro" id="IPR010255">
    <property type="entry name" value="Haem_peroxidase_sf"/>
</dbReference>
<dbReference type="GO" id="GO:0004601">
    <property type="term" value="F:peroxidase activity"/>
    <property type="evidence" value="ECO:0007669"/>
    <property type="project" value="InterPro"/>
</dbReference>
<name>A0A6G1FQC9_9PEZI</name>
<dbReference type="EMBL" id="ML975193">
    <property type="protein sequence ID" value="KAF1808035.1"/>
    <property type="molecule type" value="Genomic_DNA"/>
</dbReference>
<evidence type="ECO:0000259" key="3">
    <source>
        <dbReference type="PROSITE" id="PS50873"/>
    </source>
</evidence>
<reference evidence="5 7" key="1">
    <citation type="submission" date="2020-01" db="EMBL/GenBank/DDBJ databases">
        <authorList>
            <consortium name="DOE Joint Genome Institute"/>
            <person name="Haridas S."/>
            <person name="Albert R."/>
            <person name="Binder M."/>
            <person name="Bloem J."/>
            <person name="Labutti K."/>
            <person name="Salamov A."/>
            <person name="Andreopoulos B."/>
            <person name="Baker S.E."/>
            <person name="Barry K."/>
            <person name="Bills G."/>
            <person name="Bluhm B.H."/>
            <person name="Cannon C."/>
            <person name="Castanera R."/>
            <person name="Culley D.E."/>
            <person name="Daum C."/>
            <person name="Ezra D."/>
            <person name="Gonzalez J.B."/>
            <person name="Henrissat B."/>
            <person name="Kuo A."/>
            <person name="Liang C."/>
            <person name="Lipzen A."/>
            <person name="Lutzoni F."/>
            <person name="Magnuson J."/>
            <person name="Mondo S."/>
            <person name="Nolan M."/>
            <person name="Ohm R."/>
            <person name="Pangilinan J."/>
            <person name="Park H.-J."/>
            <person name="Ramirez L."/>
            <person name="Alfaro M."/>
            <person name="Sun H."/>
            <person name="Tritt A."/>
            <person name="Yoshinaga Y."/>
            <person name="Zwiers L.-H."/>
            <person name="Turgeon B.G."/>
            <person name="Goodwin S.B."/>
            <person name="Spatafora J.W."/>
            <person name="Crous P.W."/>
            <person name="Grigoriev I.V."/>
        </authorList>
    </citation>
    <scope>NUCLEOTIDE SEQUENCE</scope>
    <source>
        <strain evidence="5 7">CBS 781.70</strain>
    </source>
</reference>
<feature type="domain" description="Plant heme peroxidase family profile" evidence="3">
    <location>
        <begin position="58"/>
        <end position="330"/>
    </location>
</feature>
<dbReference type="PANTHER" id="PTHR45964">
    <property type="entry name" value="WSCD FAMILY MEMBER CG9164"/>
    <property type="match status" value="1"/>
</dbReference>
<dbReference type="PROSITE" id="PS50873">
    <property type="entry name" value="PEROXIDASE_4"/>
    <property type="match status" value="1"/>
</dbReference>
<dbReference type="OrthoDB" id="5985073at2759"/>
<gene>
    <name evidence="5 7" type="ORF">P152DRAFT_406306</name>
</gene>
<keyword evidence="1" id="KW-0677">Repeat</keyword>
<sequence>MSLGVHITALPTWPAAIDEFEEIMYQLVGYKKRGFAEEVTPCGFSREGLDRMASSEWIRTAFHDMATANVFGTSPTPGGIDASIMFELDPRGENTGKAFNTSLTTYNNFFTSRVSMADLIALGVFAAVRSCGGPAIPMKTGRIDASVAGSIGVPQPGNSPLTFQGQFQRMGFNQSEMIEMVACGHTVGGVHGSNFPDVVPPGSAPFDFQRFDNTDVFDSKIASDFVSGTTVDPLVVGLSAGQRVLKNSDTKVFTIDNNVTITRLANPAQFESSCKRILGRMVDTVPPTVTLSAPVEPYEVKPIKPQLTLQDGGVSILFSGEIRVRTTNNTVAVVQISYNDRTGGSAGTISTKYVGTGRGFDDTFDFFSFSKNLSSTGSISSYTVDVTYTSGLTVTYDNNGSGYPIRDTIMLQTPQSCIVGGTLTAVAAVRGISGAPILALSLKNPLSVAGGYTFSSLGTESVPMTAGSTIGPYILYTASYALTGDQAPNTKFEVATGSSTDSFKDTSTLPTTCKPLGASPPSDTPTPGYTYQGCFTDDAGSRAFNSGYIAGADTIVEGCAAFCSNFQFFGIEYGAECYCGNTRAASSLLAAASECNMPCGGDPSEICGGSNRLSVYKNEEYAPMINPDVAGYSYEGCWTDSPTRYLSGSATAGDSMTVPSCAGFCDGSNYFGVEYSRECYCGSTLSAESVKQPETDCNIACAGNGTTWCGAGNRFNLYKK</sequence>
<protein>
    <submittedName>
        <fullName evidence="5 7">WSC domain-containing protein 2</fullName>
    </submittedName>
</protein>
<feature type="domain" description="WSC" evidence="4">
    <location>
        <begin position="631"/>
        <end position="720"/>
    </location>
</feature>
<evidence type="ECO:0000313" key="6">
    <source>
        <dbReference type="Proteomes" id="UP000504638"/>
    </source>
</evidence>
<keyword evidence="6" id="KW-1185">Reference proteome</keyword>
<dbReference type="SUPFAM" id="SSF48113">
    <property type="entry name" value="Heme-dependent peroxidases"/>
    <property type="match status" value="1"/>
</dbReference>